<comment type="caution">
    <text evidence="2">The sequence shown here is derived from an EMBL/GenBank/DDBJ whole genome shotgun (WGS) entry which is preliminary data.</text>
</comment>
<evidence type="ECO:0000256" key="1">
    <source>
        <dbReference type="SAM" id="MobiDB-lite"/>
    </source>
</evidence>
<reference evidence="2" key="1">
    <citation type="submission" date="2021-06" db="EMBL/GenBank/DDBJ databases">
        <title>Comparative genomics, transcriptomics and evolutionary studies reveal genomic signatures of adaptation to plant cell wall in hemibiotrophic fungi.</title>
        <authorList>
            <consortium name="DOE Joint Genome Institute"/>
            <person name="Baroncelli R."/>
            <person name="Diaz J.F."/>
            <person name="Benocci T."/>
            <person name="Peng M."/>
            <person name="Battaglia E."/>
            <person name="Haridas S."/>
            <person name="Andreopoulos W."/>
            <person name="Labutti K."/>
            <person name="Pangilinan J."/>
            <person name="Floch G.L."/>
            <person name="Makela M.R."/>
            <person name="Henrissat B."/>
            <person name="Grigoriev I.V."/>
            <person name="Crouch J.A."/>
            <person name="De Vries R.P."/>
            <person name="Sukno S.A."/>
            <person name="Thon M.R."/>
        </authorList>
    </citation>
    <scope>NUCLEOTIDE SEQUENCE</scope>
    <source>
        <strain evidence="2">CBS 102054</strain>
    </source>
</reference>
<dbReference type="Proteomes" id="UP001243989">
    <property type="component" value="Unassembled WGS sequence"/>
</dbReference>
<proteinExistence type="predicted"/>
<protein>
    <submittedName>
        <fullName evidence="2">Uncharacterized protein</fullName>
    </submittedName>
</protein>
<feature type="region of interest" description="Disordered" evidence="1">
    <location>
        <begin position="1"/>
        <end position="31"/>
    </location>
</feature>
<evidence type="ECO:0000313" key="3">
    <source>
        <dbReference type="Proteomes" id="UP001243989"/>
    </source>
</evidence>
<organism evidence="2 3">
    <name type="scientific">Colletotrichum phormii</name>
    <dbReference type="NCBI Taxonomy" id="359342"/>
    <lineage>
        <taxon>Eukaryota</taxon>
        <taxon>Fungi</taxon>
        <taxon>Dikarya</taxon>
        <taxon>Ascomycota</taxon>
        <taxon>Pezizomycotina</taxon>
        <taxon>Sordariomycetes</taxon>
        <taxon>Hypocreomycetidae</taxon>
        <taxon>Glomerellales</taxon>
        <taxon>Glomerellaceae</taxon>
        <taxon>Colletotrichum</taxon>
        <taxon>Colletotrichum acutatum species complex</taxon>
    </lineage>
</organism>
<name>A0AAJ0EBZ3_9PEZI</name>
<evidence type="ECO:0000313" key="2">
    <source>
        <dbReference type="EMBL" id="KAK1624198.1"/>
    </source>
</evidence>
<dbReference type="GeneID" id="85476147"/>
<sequence length="81" mass="8900">MPQLRLRKQPGPAQSRPKSLDSQSPTCPIVPSARIRSSLGDQPLLDALPYRYGPSSSRQSGLGYEAKFGLNLTCSNQREDQ</sequence>
<keyword evidence="3" id="KW-1185">Reference proteome</keyword>
<dbReference type="AlphaFoldDB" id="A0AAJ0EBZ3"/>
<dbReference type="EMBL" id="JAHMHQ010000025">
    <property type="protein sequence ID" value="KAK1624198.1"/>
    <property type="molecule type" value="Genomic_DNA"/>
</dbReference>
<dbReference type="RefSeq" id="XP_060440193.1">
    <property type="nucleotide sequence ID" value="XM_060591285.1"/>
</dbReference>
<accession>A0AAJ0EBZ3</accession>
<feature type="compositionally biased region" description="Polar residues" evidence="1">
    <location>
        <begin position="16"/>
        <end position="26"/>
    </location>
</feature>
<gene>
    <name evidence="2" type="ORF">BDP81DRAFT_438080</name>
</gene>